<comment type="caution">
    <text evidence="2">The sequence shown here is derived from an EMBL/GenBank/DDBJ whole genome shotgun (WGS) entry which is preliminary data.</text>
</comment>
<protein>
    <submittedName>
        <fullName evidence="2">Uncharacterized protein</fullName>
    </submittedName>
</protein>
<dbReference type="EMBL" id="JALMLT010000004">
    <property type="protein sequence ID" value="MDT8760030.1"/>
    <property type="molecule type" value="Genomic_DNA"/>
</dbReference>
<sequence>MSKRRETHSGFDRLRPDVGLASSGFDARRAEDEFAALVEDLKRTAKALG</sequence>
<reference evidence="2" key="1">
    <citation type="submission" date="2022-04" db="EMBL/GenBank/DDBJ databases">
        <title>Tomato heritable bacteria conferring resistance against bacterial wilt.</title>
        <authorList>
            <person name="Yin J."/>
        </authorList>
    </citation>
    <scope>NUCLEOTIDE SEQUENCE</scope>
    <source>
        <strain evidence="2">Cra20</strain>
    </source>
</reference>
<feature type="compositionally biased region" description="Basic and acidic residues" evidence="1">
    <location>
        <begin position="7"/>
        <end position="16"/>
    </location>
</feature>
<organism evidence="2">
    <name type="scientific">Sphingomonas psychrotolerans</name>
    <dbReference type="NCBI Taxonomy" id="1327635"/>
    <lineage>
        <taxon>Bacteria</taxon>
        <taxon>Pseudomonadati</taxon>
        <taxon>Pseudomonadota</taxon>
        <taxon>Alphaproteobacteria</taxon>
        <taxon>Sphingomonadales</taxon>
        <taxon>Sphingomonadaceae</taxon>
        <taxon>Sphingomonas</taxon>
    </lineage>
</organism>
<gene>
    <name evidence="2" type="ORF">MZO42_15110</name>
</gene>
<evidence type="ECO:0000256" key="1">
    <source>
        <dbReference type="SAM" id="MobiDB-lite"/>
    </source>
</evidence>
<evidence type="ECO:0000313" key="2">
    <source>
        <dbReference type="EMBL" id="MDT8760030.1"/>
    </source>
</evidence>
<proteinExistence type="predicted"/>
<name>A0ABU3N684_9SPHN</name>
<feature type="region of interest" description="Disordered" evidence="1">
    <location>
        <begin position="1"/>
        <end position="20"/>
    </location>
</feature>
<accession>A0ABU3N684</accession>